<reference evidence="3 4" key="1">
    <citation type="journal article" date="2016" name="Genome Biol. Evol.">
        <title>Divergent and convergent evolution of fungal pathogenicity.</title>
        <authorList>
            <person name="Shang Y."/>
            <person name="Xiao G."/>
            <person name="Zheng P."/>
            <person name="Cen K."/>
            <person name="Zhan S."/>
            <person name="Wang C."/>
        </authorList>
    </citation>
    <scope>NUCLEOTIDE SEQUENCE [LARGE SCALE GENOMIC DNA]</scope>
    <source>
        <strain evidence="3 4">ARSEF 2679</strain>
    </source>
</reference>
<feature type="compositionally biased region" description="Pro residues" evidence="1">
    <location>
        <begin position="31"/>
        <end position="44"/>
    </location>
</feature>
<dbReference type="STRING" id="1081104.A0A168B752"/>
<organism evidence="3 4">
    <name type="scientific">Cordyceps fumosorosea (strain ARSEF 2679)</name>
    <name type="common">Isaria fumosorosea</name>
    <dbReference type="NCBI Taxonomy" id="1081104"/>
    <lineage>
        <taxon>Eukaryota</taxon>
        <taxon>Fungi</taxon>
        <taxon>Dikarya</taxon>
        <taxon>Ascomycota</taxon>
        <taxon>Pezizomycotina</taxon>
        <taxon>Sordariomycetes</taxon>
        <taxon>Hypocreomycetidae</taxon>
        <taxon>Hypocreales</taxon>
        <taxon>Cordycipitaceae</taxon>
        <taxon>Cordyceps</taxon>
    </lineage>
</organism>
<accession>A0A168B752</accession>
<comment type="caution">
    <text evidence="3">The sequence shown here is derived from an EMBL/GenBank/DDBJ whole genome shotgun (WGS) entry which is preliminary data.</text>
</comment>
<name>A0A168B752_CORFA</name>
<dbReference type="EMBL" id="AZHB01000005">
    <property type="protein sequence ID" value="OAA69716.1"/>
    <property type="molecule type" value="Genomic_DNA"/>
</dbReference>
<evidence type="ECO:0000313" key="4">
    <source>
        <dbReference type="Proteomes" id="UP000076744"/>
    </source>
</evidence>
<feature type="domain" description="VWFA" evidence="2">
    <location>
        <begin position="94"/>
        <end position="306"/>
    </location>
</feature>
<dbReference type="Proteomes" id="UP000076744">
    <property type="component" value="Unassembled WGS sequence"/>
</dbReference>
<sequence>MSEKKSGSLTAFCNAARRRASSFRSNGPSASDPPPVENSAPPPAYTRTPPVEVPMTSVSMPAIPAMPAIMPVASPAYTPVSGDDDEHAFLAKFDTVFLIDDSGSMAHPSRPGAQASRWDEVKSLLCAVAPICTKYDKDGIDIYFLNHRSPSRSFGTHQGGYSNVCSAKQVMSIFQGIGYPSGWTPTGERLDDILSPYMEKVRAAATSSQGFSKVKPLNVIVITDGRPSDDPTGVLMNVARELTRLHAPASQLGVQFFQVGTDAKAREALAQLDDGLVEEAGRDIVDAVTWDNGVGTLTADGVLKVVLGAVNKRLDRKPMAGNQARR</sequence>
<evidence type="ECO:0000259" key="2">
    <source>
        <dbReference type="PROSITE" id="PS50234"/>
    </source>
</evidence>
<dbReference type="GeneID" id="30019278"/>
<dbReference type="InterPro" id="IPR002035">
    <property type="entry name" value="VWF_A"/>
</dbReference>
<proteinExistence type="predicted"/>
<dbReference type="SMART" id="SM00327">
    <property type="entry name" value="VWA"/>
    <property type="match status" value="1"/>
</dbReference>
<dbReference type="PANTHER" id="PTHR34706">
    <property type="entry name" value="SLR1338 PROTEIN"/>
    <property type="match status" value="1"/>
</dbReference>
<dbReference type="Gene3D" id="3.40.50.410">
    <property type="entry name" value="von Willebrand factor, type A domain"/>
    <property type="match status" value="1"/>
</dbReference>
<dbReference type="OrthoDB" id="2142040at2759"/>
<protein>
    <submittedName>
        <fullName evidence="3">von Willebrand factor, type A</fullName>
    </submittedName>
</protein>
<dbReference type="RefSeq" id="XP_018706320.1">
    <property type="nucleotide sequence ID" value="XM_018846592.1"/>
</dbReference>
<dbReference type="PANTHER" id="PTHR34706:SF1">
    <property type="entry name" value="VWFA DOMAIN-CONTAINING PROTEIN"/>
    <property type="match status" value="1"/>
</dbReference>
<dbReference type="AlphaFoldDB" id="A0A168B752"/>
<gene>
    <name evidence="3" type="ORF">ISF_02986</name>
</gene>
<evidence type="ECO:0000256" key="1">
    <source>
        <dbReference type="SAM" id="MobiDB-lite"/>
    </source>
</evidence>
<keyword evidence="4" id="KW-1185">Reference proteome</keyword>
<evidence type="ECO:0000313" key="3">
    <source>
        <dbReference type="EMBL" id="OAA69716.1"/>
    </source>
</evidence>
<dbReference type="InterPro" id="IPR036465">
    <property type="entry name" value="vWFA_dom_sf"/>
</dbReference>
<dbReference type="PROSITE" id="PS50234">
    <property type="entry name" value="VWFA"/>
    <property type="match status" value="1"/>
</dbReference>
<feature type="region of interest" description="Disordered" evidence="1">
    <location>
        <begin position="18"/>
        <end position="50"/>
    </location>
</feature>
<dbReference type="SUPFAM" id="SSF53300">
    <property type="entry name" value="vWA-like"/>
    <property type="match status" value="1"/>
</dbReference>